<gene>
    <name evidence="2" type="ORF">F6B40_00990</name>
</gene>
<dbReference type="PANTHER" id="PTHR43433">
    <property type="entry name" value="HYDROLASE, ALPHA/BETA FOLD FAMILY PROTEIN"/>
    <property type="match status" value="1"/>
</dbReference>
<dbReference type="AlphaFoldDB" id="A0A5N0TKX3"/>
<accession>A0A5N0TKX3</accession>
<dbReference type="SUPFAM" id="SSF53474">
    <property type="entry name" value="alpha/beta-Hydrolases"/>
    <property type="match status" value="1"/>
</dbReference>
<protein>
    <submittedName>
        <fullName evidence="2">Alpha/beta hydrolase</fullName>
    </submittedName>
</protein>
<keyword evidence="2" id="KW-0378">Hydrolase</keyword>
<dbReference type="GO" id="GO:0004806">
    <property type="term" value="F:triacylglycerol lipase activity"/>
    <property type="evidence" value="ECO:0007669"/>
    <property type="project" value="TreeGrafter"/>
</dbReference>
<proteinExistence type="predicted"/>
<dbReference type="InterPro" id="IPR050471">
    <property type="entry name" value="AB_hydrolase"/>
</dbReference>
<sequence length="290" mass="31311">MSRAERLDAAMEEIDWSVLPPGAERDDVDAPSGRLARISMGPVDGERVVLVPGVTGSKEDFVRMLPLLSAAGYRAEAYDMAGQYESHAAGPENLHPPQKHYTLDLFVNDLFAVLATGSTPAHVLGYSFAGTVTAAAAVARPELFSSLTLLSAPPIAGQALRAFKILGPFSGAIPARIESRLMMWGVRNNLHRSPRDRAVFVRARFALTRPASVDDIFWLMKHTPDLADALRATGLPILLATGSGDIWPVALHRDFAERMGATLVVIETGHSPCESAPHQLTEAMLTHFGR</sequence>
<evidence type="ECO:0000313" key="3">
    <source>
        <dbReference type="Proteomes" id="UP000326838"/>
    </source>
</evidence>
<feature type="domain" description="AB hydrolase-1" evidence="1">
    <location>
        <begin position="48"/>
        <end position="282"/>
    </location>
</feature>
<dbReference type="GO" id="GO:0046503">
    <property type="term" value="P:glycerolipid catabolic process"/>
    <property type="evidence" value="ECO:0007669"/>
    <property type="project" value="TreeGrafter"/>
</dbReference>
<dbReference type="InterPro" id="IPR000073">
    <property type="entry name" value="AB_hydrolase_1"/>
</dbReference>
<dbReference type="PANTHER" id="PTHR43433:SF5">
    <property type="entry name" value="AB HYDROLASE-1 DOMAIN-CONTAINING PROTEIN"/>
    <property type="match status" value="1"/>
</dbReference>
<dbReference type="Gene3D" id="3.40.50.1820">
    <property type="entry name" value="alpha/beta hydrolase"/>
    <property type="match status" value="1"/>
</dbReference>
<dbReference type="InterPro" id="IPR029058">
    <property type="entry name" value="AB_hydrolase_fold"/>
</dbReference>
<comment type="caution">
    <text evidence="2">The sequence shown here is derived from an EMBL/GenBank/DDBJ whole genome shotgun (WGS) entry which is preliminary data.</text>
</comment>
<dbReference type="RefSeq" id="WP_150891649.1">
    <property type="nucleotide sequence ID" value="NZ_VYUY01000003.1"/>
</dbReference>
<dbReference type="Pfam" id="PF12697">
    <property type="entry name" value="Abhydrolase_6"/>
    <property type="match status" value="1"/>
</dbReference>
<name>A0A5N0TKX3_9MICO</name>
<evidence type="ECO:0000259" key="1">
    <source>
        <dbReference type="Pfam" id="PF12697"/>
    </source>
</evidence>
<reference evidence="3" key="1">
    <citation type="submission" date="2019-09" db="EMBL/GenBank/DDBJ databases">
        <title>Mumia zhuanghuii sp. nov. isolated from the intestinal contents of plateau pika (Ochotona curzoniae) in the Qinghai-Tibet plateau of China.</title>
        <authorList>
            <person name="Tian Z."/>
        </authorList>
    </citation>
    <scope>NUCLEOTIDE SEQUENCE [LARGE SCALE GENOMIC DNA]</scope>
    <source>
        <strain evidence="3">L-033</strain>
    </source>
</reference>
<organism evidence="2 3">
    <name type="scientific">Microbacterium caowuchunii</name>
    <dbReference type="NCBI Taxonomy" id="2614638"/>
    <lineage>
        <taxon>Bacteria</taxon>
        <taxon>Bacillati</taxon>
        <taxon>Actinomycetota</taxon>
        <taxon>Actinomycetes</taxon>
        <taxon>Micrococcales</taxon>
        <taxon>Microbacteriaceae</taxon>
        <taxon>Microbacterium</taxon>
    </lineage>
</organism>
<dbReference type="EMBL" id="VYUY01000003">
    <property type="protein sequence ID" value="KAA9135795.1"/>
    <property type="molecule type" value="Genomic_DNA"/>
</dbReference>
<dbReference type="Proteomes" id="UP000326838">
    <property type="component" value="Unassembled WGS sequence"/>
</dbReference>
<evidence type="ECO:0000313" key="2">
    <source>
        <dbReference type="EMBL" id="KAA9135795.1"/>
    </source>
</evidence>
<keyword evidence="3" id="KW-1185">Reference proteome</keyword>